<keyword evidence="1" id="KW-0762">Sugar transport</keyword>
<keyword evidence="2" id="KW-1185">Reference proteome</keyword>
<protein>
    <submittedName>
        <fullName evidence="1">Sugar transport protein 5</fullName>
    </submittedName>
</protein>
<accession>A0ACC0IPY7</accession>
<evidence type="ECO:0000313" key="1">
    <source>
        <dbReference type="EMBL" id="KAI8027530.1"/>
    </source>
</evidence>
<gene>
    <name evidence="1" type="ORF">LOK49_LG02G03002</name>
</gene>
<sequence length="378" mass="41907">MVDSTTEKNVYCTFDTQSVTTFTSSLYIAGLGSSFVAGLSVMTKIGCKVTFIISGVIFLLGVALNGFAVKVEVLIFGRLLGFRIGFANQAAPVSLSEMAPPKWRGALTSAFQFFLTFGNVIDTLINFFVAQLNKIGCALFIPDTPSSLIQRGKPLAPTMKLKKKAKATQQDPYKWIFRQRYHLALTMAIVLFQQLSGINLVAFYALVLFRTFGSGSESALLGAVILGMVTIAIFLAHEIGNSGTQVSNKVSLVLLILMCFISTAFGWSRGPLTWIIPSEILPLDVWPAGQGICIAVNFAITFILAQISLTMLCHLKYGVFWLYAALVLMLTVFLALFLPKTKGIRPGSMDAVWQKHWYWRRFVDEPWHLKHEWQSNFL</sequence>
<name>A0ACC0IPY7_9ERIC</name>
<proteinExistence type="predicted"/>
<evidence type="ECO:0000313" key="2">
    <source>
        <dbReference type="Proteomes" id="UP001060215"/>
    </source>
</evidence>
<organism evidence="1 2">
    <name type="scientific">Camellia lanceoleosa</name>
    <dbReference type="NCBI Taxonomy" id="1840588"/>
    <lineage>
        <taxon>Eukaryota</taxon>
        <taxon>Viridiplantae</taxon>
        <taxon>Streptophyta</taxon>
        <taxon>Embryophyta</taxon>
        <taxon>Tracheophyta</taxon>
        <taxon>Spermatophyta</taxon>
        <taxon>Magnoliopsida</taxon>
        <taxon>eudicotyledons</taxon>
        <taxon>Gunneridae</taxon>
        <taxon>Pentapetalae</taxon>
        <taxon>asterids</taxon>
        <taxon>Ericales</taxon>
        <taxon>Theaceae</taxon>
        <taxon>Camellia</taxon>
    </lineage>
</organism>
<dbReference type="Proteomes" id="UP001060215">
    <property type="component" value="Chromosome 3"/>
</dbReference>
<reference evidence="1 2" key="1">
    <citation type="journal article" date="2022" name="Plant J.">
        <title>Chromosome-level genome of Camellia lanceoleosa provides a valuable resource for understanding genome evolution and self-incompatibility.</title>
        <authorList>
            <person name="Gong W."/>
            <person name="Xiao S."/>
            <person name="Wang L."/>
            <person name="Liao Z."/>
            <person name="Chang Y."/>
            <person name="Mo W."/>
            <person name="Hu G."/>
            <person name="Li W."/>
            <person name="Zhao G."/>
            <person name="Zhu H."/>
            <person name="Hu X."/>
            <person name="Ji K."/>
            <person name="Xiang X."/>
            <person name="Song Q."/>
            <person name="Yuan D."/>
            <person name="Jin S."/>
            <person name="Zhang L."/>
        </authorList>
    </citation>
    <scope>NUCLEOTIDE SEQUENCE [LARGE SCALE GENOMIC DNA]</scope>
    <source>
        <strain evidence="1">SQ_2022a</strain>
    </source>
</reference>
<keyword evidence="1" id="KW-0813">Transport</keyword>
<dbReference type="EMBL" id="CM045760">
    <property type="protein sequence ID" value="KAI8027530.1"/>
    <property type="molecule type" value="Genomic_DNA"/>
</dbReference>
<comment type="caution">
    <text evidence="1">The sequence shown here is derived from an EMBL/GenBank/DDBJ whole genome shotgun (WGS) entry which is preliminary data.</text>
</comment>